<keyword evidence="4" id="KW-0949">S-adenosyl-L-methionine</keyword>
<evidence type="ECO:0000259" key="7">
    <source>
        <dbReference type="Pfam" id="PF02384"/>
    </source>
</evidence>
<evidence type="ECO:0000256" key="2">
    <source>
        <dbReference type="ARBA" id="ARBA00022603"/>
    </source>
</evidence>
<keyword evidence="3 8" id="KW-0808">Transferase</keyword>
<dbReference type="EMBL" id="CACRTF010000017">
    <property type="protein sequence ID" value="VYT46893.1"/>
    <property type="molecule type" value="Genomic_DNA"/>
</dbReference>
<proteinExistence type="predicted"/>
<dbReference type="SUPFAM" id="SSF53335">
    <property type="entry name" value="S-adenosyl-L-methionine-dependent methyltransferases"/>
    <property type="match status" value="1"/>
</dbReference>
<dbReference type="PANTHER" id="PTHR42933">
    <property type="entry name" value="SLR6095 PROTEIN"/>
    <property type="match status" value="1"/>
</dbReference>
<dbReference type="GO" id="GO:0009307">
    <property type="term" value="P:DNA restriction-modification system"/>
    <property type="evidence" value="ECO:0007669"/>
    <property type="project" value="UniProtKB-KW"/>
</dbReference>
<dbReference type="GO" id="GO:0009007">
    <property type="term" value="F:site-specific DNA-methyltransferase (adenine-specific) activity"/>
    <property type="evidence" value="ECO:0007669"/>
    <property type="project" value="UniProtKB-EC"/>
</dbReference>
<keyword evidence="2 8" id="KW-0489">Methyltransferase</keyword>
<dbReference type="PROSITE" id="PS00092">
    <property type="entry name" value="N6_MTASE"/>
    <property type="match status" value="1"/>
</dbReference>
<dbReference type="InterPro" id="IPR029063">
    <property type="entry name" value="SAM-dependent_MTases_sf"/>
</dbReference>
<gene>
    <name evidence="8" type="ORF">CBLFYP116_04145</name>
</gene>
<evidence type="ECO:0000256" key="6">
    <source>
        <dbReference type="ARBA" id="ARBA00047942"/>
    </source>
</evidence>
<dbReference type="InterPro" id="IPR002052">
    <property type="entry name" value="DNA_methylase_N6_adenine_CS"/>
</dbReference>
<name>A0A6N2WYI2_9FIRM</name>
<dbReference type="InterPro" id="IPR003356">
    <property type="entry name" value="DNA_methylase_A-5"/>
</dbReference>
<dbReference type="GO" id="GO:0003677">
    <property type="term" value="F:DNA binding"/>
    <property type="evidence" value="ECO:0007669"/>
    <property type="project" value="InterPro"/>
</dbReference>
<organism evidence="8">
    <name type="scientific">Enterocloster bolteae</name>
    <dbReference type="NCBI Taxonomy" id="208479"/>
    <lineage>
        <taxon>Bacteria</taxon>
        <taxon>Bacillati</taxon>
        <taxon>Bacillota</taxon>
        <taxon>Clostridia</taxon>
        <taxon>Lachnospirales</taxon>
        <taxon>Lachnospiraceae</taxon>
        <taxon>Enterocloster</taxon>
    </lineage>
</organism>
<keyword evidence="5" id="KW-0680">Restriction system</keyword>
<dbReference type="PANTHER" id="PTHR42933:SF3">
    <property type="entry name" value="TYPE I RESTRICTION ENZYME MJAVIII METHYLASE SUBUNIT"/>
    <property type="match status" value="1"/>
</dbReference>
<dbReference type="InterPro" id="IPR051537">
    <property type="entry name" value="DNA_Adenine_Mtase"/>
</dbReference>
<sequence>MNLVLHNKGAGVVVGNKSTFSAPQYKEEDNPELLKAFNYIVVNPPFSDKSWMDGITIPDVYSRYSETVLGVPPEKNGDYAWLLHVLKSLKSNGKAAIILPHGVLFRDNAEADIRKKNINRGYIKGIIGLPANLFYGTGIPACILVLEKEDTAERTGIFMRRQQRLCKGRQQEPAAGTGYS</sequence>
<comment type="catalytic activity">
    <reaction evidence="6">
        <text>a 2'-deoxyadenosine in DNA + S-adenosyl-L-methionine = an N(6)-methyl-2'-deoxyadenosine in DNA + S-adenosyl-L-homocysteine + H(+)</text>
        <dbReference type="Rhea" id="RHEA:15197"/>
        <dbReference type="Rhea" id="RHEA-COMP:12418"/>
        <dbReference type="Rhea" id="RHEA-COMP:12419"/>
        <dbReference type="ChEBI" id="CHEBI:15378"/>
        <dbReference type="ChEBI" id="CHEBI:57856"/>
        <dbReference type="ChEBI" id="CHEBI:59789"/>
        <dbReference type="ChEBI" id="CHEBI:90615"/>
        <dbReference type="ChEBI" id="CHEBI:90616"/>
        <dbReference type="EC" id="2.1.1.72"/>
    </reaction>
</comment>
<feature type="domain" description="DNA methylase adenine-specific" evidence="7">
    <location>
        <begin position="1"/>
        <end position="162"/>
    </location>
</feature>
<dbReference type="PRINTS" id="PR00507">
    <property type="entry name" value="N12N6MTFRASE"/>
</dbReference>
<reference evidence="8" key="1">
    <citation type="submission" date="2019-11" db="EMBL/GenBank/DDBJ databases">
        <authorList>
            <person name="Feng L."/>
        </authorList>
    </citation>
    <scope>NUCLEOTIDE SEQUENCE</scope>
    <source>
        <strain evidence="8">CbolteaeLFYP116</strain>
    </source>
</reference>
<dbReference type="Gene3D" id="3.40.50.150">
    <property type="entry name" value="Vaccinia Virus protein VP39"/>
    <property type="match status" value="1"/>
</dbReference>
<dbReference type="Pfam" id="PF02384">
    <property type="entry name" value="N6_Mtase"/>
    <property type="match status" value="1"/>
</dbReference>
<dbReference type="AlphaFoldDB" id="A0A6N2WYI2"/>
<evidence type="ECO:0000256" key="4">
    <source>
        <dbReference type="ARBA" id="ARBA00022691"/>
    </source>
</evidence>
<evidence type="ECO:0000256" key="5">
    <source>
        <dbReference type="ARBA" id="ARBA00022747"/>
    </source>
</evidence>
<evidence type="ECO:0000313" key="8">
    <source>
        <dbReference type="EMBL" id="VYT46893.1"/>
    </source>
</evidence>
<evidence type="ECO:0000256" key="3">
    <source>
        <dbReference type="ARBA" id="ARBA00022679"/>
    </source>
</evidence>
<accession>A0A6N2WYI2</accession>
<dbReference type="EC" id="2.1.1.72" evidence="1"/>
<evidence type="ECO:0000256" key="1">
    <source>
        <dbReference type="ARBA" id="ARBA00011900"/>
    </source>
</evidence>
<dbReference type="GO" id="GO:0008170">
    <property type="term" value="F:N-methyltransferase activity"/>
    <property type="evidence" value="ECO:0007669"/>
    <property type="project" value="InterPro"/>
</dbReference>
<protein>
    <recommendedName>
        <fullName evidence="1">site-specific DNA-methyltransferase (adenine-specific)</fullName>
        <ecNumber evidence="1">2.1.1.72</ecNumber>
    </recommendedName>
</protein>
<dbReference type="GO" id="GO:0032259">
    <property type="term" value="P:methylation"/>
    <property type="evidence" value="ECO:0007669"/>
    <property type="project" value="UniProtKB-KW"/>
</dbReference>